<dbReference type="Proteomes" id="UP000259636">
    <property type="component" value="Chromosome"/>
</dbReference>
<dbReference type="EMBL" id="CP031742">
    <property type="protein sequence ID" value="AXQ53484.1"/>
    <property type="molecule type" value="Genomic_DNA"/>
</dbReference>
<reference evidence="2 3" key="1">
    <citation type="submission" date="2018-08" db="EMBL/GenBank/DDBJ databases">
        <authorList>
            <person name="Ferrada E.E."/>
            <person name="Latorre B.A."/>
        </authorList>
    </citation>
    <scope>NUCLEOTIDE SEQUENCE [LARGE SCALE GENOMIC DNA]</scope>
    <source>
        <strain evidence="2 3">VK-A60T</strain>
    </source>
</reference>
<dbReference type="RefSeq" id="WP_117348522.1">
    <property type="nucleotide sequence ID" value="NZ_CP031742.1"/>
</dbReference>
<feature type="region of interest" description="Disordered" evidence="1">
    <location>
        <begin position="367"/>
        <end position="446"/>
    </location>
</feature>
<accession>A0A385D655</accession>
<dbReference type="GeneID" id="300112964"/>
<dbReference type="AlphaFoldDB" id="A0A385D655"/>
<feature type="compositionally biased region" description="Pro residues" evidence="1">
    <location>
        <begin position="377"/>
        <end position="398"/>
    </location>
</feature>
<dbReference type="KEGG" id="sky:D0C37_01735"/>
<evidence type="ECO:0000313" key="2">
    <source>
        <dbReference type="EMBL" id="AXQ53484.1"/>
    </source>
</evidence>
<evidence type="ECO:0000313" key="3">
    <source>
        <dbReference type="Proteomes" id="UP000259636"/>
    </source>
</evidence>
<proteinExistence type="predicted"/>
<name>A0A385D655_9ACTN</name>
<protein>
    <submittedName>
        <fullName evidence="2">Uncharacterized protein</fullName>
    </submittedName>
</protein>
<evidence type="ECO:0000256" key="1">
    <source>
        <dbReference type="SAM" id="MobiDB-lite"/>
    </source>
</evidence>
<organism evidence="2 3">
    <name type="scientific">Streptomyces koyangensis</name>
    <dbReference type="NCBI Taxonomy" id="188770"/>
    <lineage>
        <taxon>Bacteria</taxon>
        <taxon>Bacillati</taxon>
        <taxon>Actinomycetota</taxon>
        <taxon>Actinomycetes</taxon>
        <taxon>Kitasatosporales</taxon>
        <taxon>Streptomycetaceae</taxon>
        <taxon>Streptomyces</taxon>
        <taxon>Streptomyces aurantiacus group</taxon>
    </lineage>
</organism>
<gene>
    <name evidence="2" type="ORF">D0C37_01735</name>
</gene>
<sequence>MRSTETERMLRLRDVARLPAEVLVKRFEEDFGNLVTAAVADATRRLPAPVRRLLDGLEWHLDWADALVWAEGELQVSAERMTLLGDPRLRRVEGQLRQVRVRLHEARCVAADYRRQDRERLEQGRLLTARATALSWLSKAFPEEYAALLAARVAELGIPPLRRHTASRDVFDSIEQAVAQGRLAVEPGPEVRALLELPDDTFRAAVADDVREQNARNVLLRHPLVLRRWHAGLARLCELTVGPARASSATALGRLPVDLAELPRQEAMQIINARRFFCAVQQRRLDCDRTVRALMAEIVRRERADPVNTARREAGAHARLRLAEAHPEAYARIREELRAFESEPGHLDPARLTSDARGALKVRLLAELGGGGGENPSPRPPVARPSPPPRPAPRPKPGTPESRPGRDRPGPGQARGPRPVPGPPARTAAGHPPLRKAACRRAEPSR</sequence>